<reference evidence="1 2" key="1">
    <citation type="journal article" date="2015" name="Sci. Rep.">
        <title>The power of single molecule real-time sequencing technology in the de novo assembly of a eukaryotic genome.</title>
        <authorList>
            <person name="Sakai H."/>
            <person name="Naito K."/>
            <person name="Ogiso-Tanaka E."/>
            <person name="Takahashi Y."/>
            <person name="Iseki K."/>
            <person name="Muto C."/>
            <person name="Satou K."/>
            <person name="Teruya K."/>
            <person name="Shiroma A."/>
            <person name="Shimoji M."/>
            <person name="Hirano T."/>
            <person name="Itoh T."/>
            <person name="Kaga A."/>
            <person name="Tomooka N."/>
        </authorList>
    </citation>
    <scope>NUCLEOTIDE SEQUENCE [LARGE SCALE GENOMIC DNA]</scope>
    <source>
        <strain evidence="2">cv. Shumari</strain>
    </source>
</reference>
<dbReference type="AlphaFoldDB" id="A0A0S3SEJ3"/>
<evidence type="ECO:0000313" key="2">
    <source>
        <dbReference type="Proteomes" id="UP000291084"/>
    </source>
</evidence>
<accession>A0A0S3SEJ3</accession>
<dbReference type="EMBL" id="AP015039">
    <property type="protein sequence ID" value="BAT91244.1"/>
    <property type="molecule type" value="Genomic_DNA"/>
</dbReference>
<name>A0A0S3SEJ3_PHAAN</name>
<dbReference type="Proteomes" id="UP000291084">
    <property type="component" value="Chromosome 6"/>
</dbReference>
<sequence>MSLISERLELPKEFSWTTFNLMKIQIGGKPRSLVGCAKTNFKDMCGQVMQQPNFTFNVPNMTWFVIVPCSIYYSNRLQRISYNKNHSLKS</sequence>
<evidence type="ECO:0000313" key="1">
    <source>
        <dbReference type="EMBL" id="BAT91244.1"/>
    </source>
</evidence>
<gene>
    <name evidence="1" type="primary">Vigan.06G255800</name>
    <name evidence="1" type="ORF">VIGAN_06255800</name>
</gene>
<proteinExistence type="predicted"/>
<keyword evidence="2" id="KW-1185">Reference proteome</keyword>
<organism evidence="1 2">
    <name type="scientific">Vigna angularis var. angularis</name>
    <dbReference type="NCBI Taxonomy" id="157739"/>
    <lineage>
        <taxon>Eukaryota</taxon>
        <taxon>Viridiplantae</taxon>
        <taxon>Streptophyta</taxon>
        <taxon>Embryophyta</taxon>
        <taxon>Tracheophyta</taxon>
        <taxon>Spermatophyta</taxon>
        <taxon>Magnoliopsida</taxon>
        <taxon>eudicotyledons</taxon>
        <taxon>Gunneridae</taxon>
        <taxon>Pentapetalae</taxon>
        <taxon>rosids</taxon>
        <taxon>fabids</taxon>
        <taxon>Fabales</taxon>
        <taxon>Fabaceae</taxon>
        <taxon>Papilionoideae</taxon>
        <taxon>50 kb inversion clade</taxon>
        <taxon>NPAAA clade</taxon>
        <taxon>indigoferoid/millettioid clade</taxon>
        <taxon>Phaseoleae</taxon>
        <taxon>Vigna</taxon>
    </lineage>
</organism>
<protein>
    <submittedName>
        <fullName evidence="1">Uncharacterized protein</fullName>
    </submittedName>
</protein>